<dbReference type="EMBL" id="LT671858">
    <property type="protein sequence ID" value="SIM87205.1"/>
    <property type="molecule type" value="Genomic_DNA"/>
</dbReference>
<evidence type="ECO:0000313" key="3">
    <source>
        <dbReference type="Proteomes" id="UP000187822"/>
    </source>
</evidence>
<proteinExistence type="predicted"/>
<dbReference type="KEGG" id="cdiv:CPM_1871"/>
<protein>
    <submittedName>
        <fullName evidence="1">Uncharacterized protein</fullName>
    </submittedName>
</protein>
<evidence type="ECO:0000313" key="1">
    <source>
        <dbReference type="EMBL" id="SIM87205.1"/>
    </source>
</evidence>
<reference evidence="3" key="2">
    <citation type="submission" date="2016-06" db="EMBL/GenBank/DDBJ databases">
        <authorList>
            <person name="Toshchakov V.S."/>
        </authorList>
    </citation>
    <scope>NUCLEOTIDE SEQUENCE [LARGE SCALE GENOMIC DNA]</scope>
    <source>
        <strain>PM4 (JCM 30641</strain>
        <strain evidence="3">\VKM B-2940)</strain>
    </source>
</reference>
<dbReference type="EMBL" id="LT719092">
    <property type="protein sequence ID" value="SJK85647.1"/>
    <property type="molecule type" value="Genomic_DNA"/>
</dbReference>
<dbReference type="GeneID" id="41589169"/>
<dbReference type="RefSeq" id="WP_021789698.1">
    <property type="nucleotide sequence ID" value="NZ_LT671858.1"/>
</dbReference>
<organism evidence="1 4">
    <name type="scientific">Cuniculiplasma divulgatum</name>
    <dbReference type="NCBI Taxonomy" id="1673428"/>
    <lineage>
        <taxon>Archaea</taxon>
        <taxon>Methanobacteriati</taxon>
        <taxon>Thermoplasmatota</taxon>
        <taxon>Thermoplasmata</taxon>
        <taxon>Thermoplasmatales</taxon>
        <taxon>Cuniculiplasmataceae</taxon>
        <taxon>Cuniculiplasma</taxon>
    </lineage>
</organism>
<keyword evidence="3" id="KW-1185">Reference proteome</keyword>
<accession>A0A1N5WR31</accession>
<dbReference type="STRING" id="1673428.CPM_1871"/>
<evidence type="ECO:0000313" key="4">
    <source>
        <dbReference type="Proteomes" id="UP000195607"/>
    </source>
</evidence>
<evidence type="ECO:0000313" key="2">
    <source>
        <dbReference type="EMBL" id="SJK85647.1"/>
    </source>
</evidence>
<dbReference type="Proteomes" id="UP000195607">
    <property type="component" value="Chromosome I"/>
</dbReference>
<sequence length="254" mass="27882">MKRRNLFITLLSILISIVFISVGVLSVSGDGNIAVNSITDHPSKYTGTFSQMNPSETTINGYNFMDIGNIYHCDKISDHTHLKLNMDIYVNMTDSTAFYIICGAINAEKGSNIASGISAPNGTTIYISTGNNLEMVNDGHEINISNNFVLPGIARNQTSPITCCSGNLKYEKRSEIFSSSILQGVKALNCVGGETYFQFKVTMEQKIFSRGNVTEQINVGGYTTYYKNNPIGIGRTLELSSSIISENIEFEYDP</sequence>
<reference evidence="1 4" key="1">
    <citation type="submission" date="2016-04" db="EMBL/GenBank/DDBJ databases">
        <authorList>
            <person name="Evans L.H."/>
            <person name="Alamgir A."/>
            <person name="Owens N."/>
            <person name="Weber N.D."/>
            <person name="Virtaneva K."/>
            <person name="Barbian K."/>
            <person name="Babar A."/>
            <person name="Rosenke K."/>
        </authorList>
    </citation>
    <scope>NUCLEOTIDE SEQUENCE [LARGE SCALE GENOMIC DNA]</scope>
    <source>
        <strain evidence="1">S5</strain>
        <strain evidence="4">S5(T) (JCM 30642 \VKM B-2941)</strain>
    </source>
</reference>
<name>A0A1N5WR31_9ARCH</name>
<dbReference type="Proteomes" id="UP000187822">
    <property type="component" value="Chromosome I"/>
</dbReference>
<reference evidence="2" key="3">
    <citation type="submission" date="2016-06" db="EMBL/GenBank/DDBJ databases">
        <authorList>
            <person name="Olsen C.W."/>
            <person name="Carey S."/>
            <person name="Hinshaw L."/>
            <person name="Karasin A.I."/>
        </authorList>
    </citation>
    <scope>NUCLEOTIDE SEQUENCE [LARGE SCALE GENOMIC DNA]</scope>
    <source>
        <strain evidence="2">PM4</strain>
    </source>
</reference>
<dbReference type="AlphaFoldDB" id="A0A1N5WR31"/>
<gene>
    <name evidence="2" type="ORF">CPM_1871</name>
    <name evidence="1" type="ORF">CSP5_1933</name>
</gene>